<feature type="region of interest" description="Disordered" evidence="1">
    <location>
        <begin position="258"/>
        <end position="283"/>
    </location>
</feature>
<feature type="chain" id="PRO_5026272061" evidence="2">
    <location>
        <begin position="25"/>
        <end position="952"/>
    </location>
</feature>
<feature type="signal peptide" evidence="2">
    <location>
        <begin position="1"/>
        <end position="24"/>
    </location>
</feature>
<feature type="compositionally biased region" description="Polar residues" evidence="1">
    <location>
        <begin position="900"/>
        <end position="916"/>
    </location>
</feature>
<dbReference type="OrthoDB" id="2077944at2"/>
<feature type="compositionally biased region" description="Basic and acidic residues" evidence="1">
    <location>
        <begin position="932"/>
        <end position="952"/>
    </location>
</feature>
<sequence length="952" mass="106581">MKRLLTVCIVIVLCLGLLTSPVVADDNFTINFDYQDNAIASTNHYMGLLLGDGVISAPLEEEVSYSNSVSGEFVCEQTEQNVIYSGNISITGRFIDYNDYWHGDPSPEPVYRFVGQTEFYFEAIENKYQNNELYRVDIQQFSFSGPMFINQSEFTMGFDDIEVFRDERVEMETNTIMDVRTTPPTYQEGSRFGNPPRYLSDNYTFEYGIDSRSGLTSIFIDTEARDTPGETSVAVSNVIVIGLAGVAAAAAGAAGAASAAGGAGASGNVADRSRREEEEESDSSYKMVLYKDFGNQITSGGETYYVYARMVEVTIDGEEITRPDLTANIDIFSESSQLEMGAPEMSGDYMGASVKAVTADHDLQLDVSKDSVGFLKQTGDTDTVHVFLQEFTDNAVISFRFVGEGGIFQNNVTFELVEPEWDFDAELRFKRDDGIVEFEIEKEQNNSAILTITEAAKEMDENQPYEMAEILVKATSDRGEAIRLLKAIVWQEGLYHVNPEIGQNQDGTYTLKADGEQGEIPVRLQAVVWDEQNNRAVNQPQLLTSENLNIEIQPTDEQTKNAMEVGELAHEIKTSSQSFTEYNFYIKEEIPGGGINLNVPVKLSIKGQDEKDFSEEIVFKVETTDMLPFDREKEIQRCQYVIDNYVPEAHRPKLQDILDRHSQVLGPEGMYELRRKIWNIAQLLVLAEGAEGYKDVERWADRIVNVLEWAEWAGDHCFNSVVKVKLGPAGGVIAPLVRNMMVDCIKAYIYEGLDPISWLERHINNIYNSINPTSIMLSGAETSWKAFCDNLKEREIVITGTGWRVVVPGWLAVKVIVAMRKFITEWAYEGKSLYEAANQTVWNAADDVIGDYLENLVKSKGDYGIFETAKSEINGETDDSVAQQTMKETRDDLSDAYNRSEWSSNDGAENETSISKEITDDKGSLDFSEGSENTKGKENPKQDKSNGIRPQE</sequence>
<dbReference type="Proteomes" id="UP000426444">
    <property type="component" value="Chromosome"/>
</dbReference>
<proteinExistence type="predicted"/>
<feature type="region of interest" description="Disordered" evidence="1">
    <location>
        <begin position="886"/>
        <end position="952"/>
    </location>
</feature>
<organism evidence="3 4">
    <name type="scientific">Candidatus Syntrophocurvum alkaliphilum</name>
    <dbReference type="NCBI Taxonomy" id="2293317"/>
    <lineage>
        <taxon>Bacteria</taxon>
        <taxon>Bacillati</taxon>
        <taxon>Bacillota</taxon>
        <taxon>Clostridia</taxon>
        <taxon>Eubacteriales</taxon>
        <taxon>Syntrophomonadaceae</taxon>
        <taxon>Candidatus Syntrophocurvum</taxon>
    </lineage>
</organism>
<keyword evidence="4" id="KW-1185">Reference proteome</keyword>
<gene>
    <name evidence="3" type="ORF">SYNTR_1732</name>
</gene>
<protein>
    <submittedName>
        <fullName evidence="3">Uncharacterized protein</fullName>
    </submittedName>
</protein>
<dbReference type="KEGG" id="salq:SYNTR_1732"/>
<reference evidence="4" key="1">
    <citation type="journal article" date="2019" name="Microbiology">
        <title>Complete Genome Sequence of an Uncultured Bacterium of the Candidate Phylum Bipolaricaulota.</title>
        <authorList>
            <person name="Kadnikov V.V."/>
            <person name="Mardanov A.V."/>
            <person name="Beletsky A.V."/>
            <person name="Frank Y.A."/>
            <person name="Karnachuk O.V."/>
            <person name="Ravin N.V."/>
        </authorList>
    </citation>
    <scope>NUCLEOTIDE SEQUENCE [LARGE SCALE GENOMIC DNA]</scope>
</reference>
<feature type="compositionally biased region" description="Low complexity" evidence="1">
    <location>
        <begin position="258"/>
        <end position="270"/>
    </location>
</feature>
<dbReference type="AlphaFoldDB" id="A0A6I6DMS4"/>
<evidence type="ECO:0000313" key="4">
    <source>
        <dbReference type="Proteomes" id="UP000426444"/>
    </source>
</evidence>
<evidence type="ECO:0000256" key="2">
    <source>
        <dbReference type="SAM" id="SignalP"/>
    </source>
</evidence>
<name>A0A6I6DMS4_9FIRM</name>
<evidence type="ECO:0000256" key="1">
    <source>
        <dbReference type="SAM" id="MobiDB-lite"/>
    </source>
</evidence>
<accession>A0A6I6DMS4</accession>
<dbReference type="RefSeq" id="WP_156204123.1">
    <property type="nucleotide sequence ID" value="NZ_CP046457.1"/>
</dbReference>
<evidence type="ECO:0000313" key="3">
    <source>
        <dbReference type="EMBL" id="QGU00326.1"/>
    </source>
</evidence>
<dbReference type="EMBL" id="CP046457">
    <property type="protein sequence ID" value="QGU00326.1"/>
    <property type="molecule type" value="Genomic_DNA"/>
</dbReference>
<keyword evidence="2" id="KW-0732">Signal</keyword>